<gene>
    <name evidence="1" type="ORF">SDC9_112201</name>
</gene>
<dbReference type="AlphaFoldDB" id="A0A645BJD1"/>
<comment type="caution">
    <text evidence="1">The sequence shown here is derived from an EMBL/GenBank/DDBJ whole genome shotgun (WGS) entry which is preliminary data.</text>
</comment>
<evidence type="ECO:0000313" key="1">
    <source>
        <dbReference type="EMBL" id="MPM65306.1"/>
    </source>
</evidence>
<name>A0A645BJD1_9ZZZZ</name>
<reference evidence="1" key="1">
    <citation type="submission" date="2019-08" db="EMBL/GenBank/DDBJ databases">
        <authorList>
            <person name="Kucharzyk K."/>
            <person name="Murdoch R.W."/>
            <person name="Higgins S."/>
            <person name="Loffler F."/>
        </authorList>
    </citation>
    <scope>NUCLEOTIDE SEQUENCE</scope>
</reference>
<proteinExistence type="predicted"/>
<protein>
    <submittedName>
        <fullName evidence="1">Uncharacterized protein</fullName>
    </submittedName>
</protein>
<sequence length="146" mass="15307">MAAGAGVVNGLGIQLLARSAFRFQQHRHVAVGDFLRQLLHSDGVWAGGHHVVKGISCAVGLIDAAQHLLASPLIGLQLTAEVMSLLHEGDHGKPADYAALPNDGIHIDKIDILGLHTGRVKNGLTALHHLGQAGARAQLPQTNALQ</sequence>
<organism evidence="1">
    <name type="scientific">bioreactor metagenome</name>
    <dbReference type="NCBI Taxonomy" id="1076179"/>
    <lineage>
        <taxon>unclassified sequences</taxon>
        <taxon>metagenomes</taxon>
        <taxon>ecological metagenomes</taxon>
    </lineage>
</organism>
<dbReference type="EMBL" id="VSSQ01020448">
    <property type="protein sequence ID" value="MPM65306.1"/>
    <property type="molecule type" value="Genomic_DNA"/>
</dbReference>
<accession>A0A645BJD1</accession>